<dbReference type="PIRSF" id="PIRSF005859">
    <property type="entry name" value="PBR"/>
    <property type="match status" value="1"/>
</dbReference>
<dbReference type="GO" id="GO:0016020">
    <property type="term" value="C:membrane"/>
    <property type="evidence" value="ECO:0007669"/>
    <property type="project" value="UniProtKB-SubCell"/>
</dbReference>
<proteinExistence type="inferred from homology"/>
<comment type="caution">
    <text evidence="7">The sequence shown here is derived from an EMBL/GenBank/DDBJ whole genome shotgun (WGS) entry which is preliminary data.</text>
</comment>
<dbReference type="InterPro" id="IPR004307">
    <property type="entry name" value="TspO_MBR"/>
</dbReference>
<evidence type="ECO:0000313" key="7">
    <source>
        <dbReference type="EMBL" id="MCC0176433.1"/>
    </source>
</evidence>
<dbReference type="InterPro" id="IPR038330">
    <property type="entry name" value="TspO/MBR-related_sf"/>
</dbReference>
<evidence type="ECO:0000256" key="1">
    <source>
        <dbReference type="ARBA" id="ARBA00004141"/>
    </source>
</evidence>
<organism evidence="7 8">
    <name type="scientific">Waterburya agarophytonicola KI4</name>
    <dbReference type="NCBI Taxonomy" id="2874699"/>
    <lineage>
        <taxon>Bacteria</taxon>
        <taxon>Bacillati</taxon>
        <taxon>Cyanobacteriota</taxon>
        <taxon>Cyanophyceae</taxon>
        <taxon>Pleurocapsales</taxon>
        <taxon>Hyellaceae</taxon>
        <taxon>Waterburya</taxon>
        <taxon>Waterburya agarophytonicola</taxon>
    </lineage>
</organism>
<keyword evidence="4 6" id="KW-1133">Transmembrane helix</keyword>
<evidence type="ECO:0000256" key="3">
    <source>
        <dbReference type="ARBA" id="ARBA00022692"/>
    </source>
</evidence>
<dbReference type="PANTHER" id="PTHR10057:SF0">
    <property type="entry name" value="TRANSLOCATOR PROTEIN"/>
    <property type="match status" value="1"/>
</dbReference>
<evidence type="ECO:0000256" key="6">
    <source>
        <dbReference type="SAM" id="Phobius"/>
    </source>
</evidence>
<evidence type="ECO:0000313" key="8">
    <source>
        <dbReference type="Proteomes" id="UP000729733"/>
    </source>
</evidence>
<dbReference type="AlphaFoldDB" id="A0A964BN36"/>
<keyword evidence="5 6" id="KW-0472">Membrane</keyword>
<feature type="transmembrane region" description="Helical" evidence="6">
    <location>
        <begin position="44"/>
        <end position="62"/>
    </location>
</feature>
<evidence type="ECO:0000256" key="2">
    <source>
        <dbReference type="ARBA" id="ARBA00007524"/>
    </source>
</evidence>
<dbReference type="Pfam" id="PF03073">
    <property type="entry name" value="TspO_MBR"/>
    <property type="match status" value="1"/>
</dbReference>
<accession>A0A964BN36</accession>
<gene>
    <name evidence="7" type="ORF">I4641_05505</name>
</gene>
<sequence>MIPSWLAIGVVTLAVPFAFNRLISSRDFRWFKRLRRPNWLTFEWAIPIIWTVVFICGAWSAYNVWEANPRETSTWLLMGFYLLVETAISLYTLVMCKTRSLKVGTIIGGTGFFLGAMLAVIILPISSVAFWLLVPYLLWSPVGTFVTWQMMQLNPIDA</sequence>
<name>A0A964BN36_9CYAN</name>
<dbReference type="CDD" id="cd15904">
    <property type="entry name" value="TSPO_MBR"/>
    <property type="match status" value="1"/>
</dbReference>
<comment type="similarity">
    <text evidence="2">Belongs to the TspO/BZRP family.</text>
</comment>
<reference evidence="7" key="1">
    <citation type="journal article" date="2021" name="Antonie Van Leeuwenhoek">
        <title>Draft genome and description of Waterburya agarophytonicola gen. nov. sp. nov. (Pleurocapsales, Cyanobacteria): a seaweed symbiont.</title>
        <authorList>
            <person name="Bonthond G."/>
            <person name="Shalygin S."/>
            <person name="Bayer T."/>
            <person name="Weinberger F."/>
        </authorList>
    </citation>
    <scope>NUCLEOTIDE SEQUENCE</scope>
    <source>
        <strain evidence="7">KI4</strain>
    </source>
</reference>
<feature type="transmembrane region" description="Helical" evidence="6">
    <location>
        <begin position="6"/>
        <end position="23"/>
    </location>
</feature>
<dbReference type="Gene3D" id="1.20.1260.100">
    <property type="entry name" value="TspO/MBR protein"/>
    <property type="match status" value="1"/>
</dbReference>
<dbReference type="RefSeq" id="WP_229639472.1">
    <property type="nucleotide sequence ID" value="NZ_JADWDC010000009.1"/>
</dbReference>
<feature type="transmembrane region" description="Helical" evidence="6">
    <location>
        <begin position="106"/>
        <end position="134"/>
    </location>
</feature>
<keyword evidence="3 6" id="KW-0812">Transmembrane</keyword>
<comment type="subcellular location">
    <subcellularLocation>
        <location evidence="1">Membrane</location>
        <topology evidence="1">Multi-pass membrane protein</topology>
    </subcellularLocation>
</comment>
<dbReference type="Proteomes" id="UP000729733">
    <property type="component" value="Unassembled WGS sequence"/>
</dbReference>
<evidence type="ECO:0000256" key="4">
    <source>
        <dbReference type="ARBA" id="ARBA00022989"/>
    </source>
</evidence>
<dbReference type="PANTHER" id="PTHR10057">
    <property type="entry name" value="PERIPHERAL-TYPE BENZODIAZEPINE RECEPTOR"/>
    <property type="match status" value="1"/>
</dbReference>
<feature type="transmembrane region" description="Helical" evidence="6">
    <location>
        <begin position="74"/>
        <end position="94"/>
    </location>
</feature>
<dbReference type="EMBL" id="JADWDC010000009">
    <property type="protein sequence ID" value="MCC0176433.1"/>
    <property type="molecule type" value="Genomic_DNA"/>
</dbReference>
<evidence type="ECO:0000256" key="5">
    <source>
        <dbReference type="ARBA" id="ARBA00023136"/>
    </source>
</evidence>
<keyword evidence="8" id="KW-1185">Reference proteome</keyword>
<dbReference type="GO" id="GO:0033013">
    <property type="term" value="P:tetrapyrrole metabolic process"/>
    <property type="evidence" value="ECO:0007669"/>
    <property type="project" value="UniProtKB-ARBA"/>
</dbReference>
<protein>
    <submittedName>
        <fullName evidence="7">TspO/MBR family protein</fullName>
    </submittedName>
</protein>